<dbReference type="Gene3D" id="3.10.580.10">
    <property type="entry name" value="CBS-domain"/>
    <property type="match status" value="1"/>
</dbReference>
<feature type="domain" description="CNNM transmembrane" evidence="12">
    <location>
        <begin position="1"/>
        <end position="203"/>
    </location>
</feature>
<dbReference type="AlphaFoldDB" id="A0A8E6B634"/>
<dbReference type="InterPro" id="IPR002550">
    <property type="entry name" value="CNNM"/>
</dbReference>
<evidence type="ECO:0000256" key="8">
    <source>
        <dbReference type="PROSITE-ProRule" id="PRU01193"/>
    </source>
</evidence>
<evidence type="ECO:0000259" key="12">
    <source>
        <dbReference type="PROSITE" id="PS51846"/>
    </source>
</evidence>
<keyword evidence="4" id="KW-0677">Repeat</keyword>
<organism evidence="13 14">
    <name type="scientific">Telmatocola sphagniphila</name>
    <dbReference type="NCBI Taxonomy" id="1123043"/>
    <lineage>
        <taxon>Bacteria</taxon>
        <taxon>Pseudomonadati</taxon>
        <taxon>Planctomycetota</taxon>
        <taxon>Planctomycetia</taxon>
        <taxon>Gemmatales</taxon>
        <taxon>Gemmataceae</taxon>
    </lineage>
</organism>
<keyword evidence="2" id="KW-1003">Cell membrane</keyword>
<evidence type="ECO:0000256" key="3">
    <source>
        <dbReference type="ARBA" id="ARBA00022692"/>
    </source>
</evidence>
<evidence type="ECO:0000256" key="4">
    <source>
        <dbReference type="ARBA" id="ARBA00022737"/>
    </source>
</evidence>
<keyword evidence="6 8" id="KW-0472">Membrane</keyword>
<dbReference type="InterPro" id="IPR051676">
    <property type="entry name" value="UPF0053_domain"/>
</dbReference>
<dbReference type="RefSeq" id="WP_213496653.1">
    <property type="nucleotide sequence ID" value="NZ_CP074694.1"/>
</dbReference>
<dbReference type="KEGG" id="tsph:KIH39_25010"/>
<sequence length="375" mass="41408">MEFLYLLAIPLLIAVNALFVAVEFALVSVRKTRVEEMVQQKLAGAKSVKFAFDNIDRSIATSQLGITIASIAIGAVGEPVLARLIEPLLGALSGSILFITKHGLATTVALICITLLHVVLGEQVPKLASLQAPDRTALWLCPPLNFFSGVMNPLIILMNAVGNFLLRLFGYKAATNGVHIHSIQELRMLIDETEDAGLIDAESADYVQNVFELRDKKVRECMVPIEKMDALELHSSSEAILEFVRSCGHTRIPVYDGTRDNIIGILNTKNLFYFFSLMNAVVLDDALYPVEFLRADELISNALRELKKTKVPMAIVRDENKMVVGMITLEDIIEEIVGDIEDEHDGPTMKLRRVLKKPTDSGASRSSVQIRPHST</sequence>
<dbReference type="CDD" id="cd04590">
    <property type="entry name" value="CBS_pair_CorC_HlyC_assoc"/>
    <property type="match status" value="1"/>
</dbReference>
<feature type="transmembrane region" description="Helical" evidence="10">
    <location>
        <begin position="144"/>
        <end position="166"/>
    </location>
</feature>
<accession>A0A8E6B634</accession>
<gene>
    <name evidence="13" type="ORF">KIH39_25010</name>
</gene>
<comment type="subcellular location">
    <subcellularLocation>
        <location evidence="1">Cell membrane</location>
        <topology evidence="1">Multi-pass membrane protein</topology>
    </subcellularLocation>
</comment>
<dbReference type="Pfam" id="PF01595">
    <property type="entry name" value="CNNM"/>
    <property type="match status" value="1"/>
</dbReference>
<evidence type="ECO:0000256" key="1">
    <source>
        <dbReference type="ARBA" id="ARBA00004651"/>
    </source>
</evidence>
<dbReference type="InterPro" id="IPR044751">
    <property type="entry name" value="Ion_transp-like_CBS"/>
</dbReference>
<evidence type="ECO:0000256" key="9">
    <source>
        <dbReference type="SAM" id="MobiDB-lite"/>
    </source>
</evidence>
<dbReference type="Proteomes" id="UP000676194">
    <property type="component" value="Chromosome"/>
</dbReference>
<keyword evidence="3 8" id="KW-0812">Transmembrane</keyword>
<evidence type="ECO:0000259" key="11">
    <source>
        <dbReference type="PROSITE" id="PS51371"/>
    </source>
</evidence>
<feature type="compositionally biased region" description="Polar residues" evidence="9">
    <location>
        <begin position="361"/>
        <end position="375"/>
    </location>
</feature>
<dbReference type="GO" id="GO:0005886">
    <property type="term" value="C:plasma membrane"/>
    <property type="evidence" value="ECO:0007669"/>
    <property type="project" value="UniProtKB-SubCell"/>
</dbReference>
<dbReference type="InterPro" id="IPR000644">
    <property type="entry name" value="CBS_dom"/>
</dbReference>
<name>A0A8E6B634_9BACT</name>
<feature type="domain" description="CBS" evidence="11">
    <location>
        <begin position="286"/>
        <end position="343"/>
    </location>
</feature>
<dbReference type="PROSITE" id="PS51371">
    <property type="entry name" value="CBS"/>
    <property type="match status" value="1"/>
</dbReference>
<evidence type="ECO:0000256" key="5">
    <source>
        <dbReference type="ARBA" id="ARBA00022989"/>
    </source>
</evidence>
<evidence type="ECO:0000256" key="10">
    <source>
        <dbReference type="SAM" id="Phobius"/>
    </source>
</evidence>
<proteinExistence type="predicted"/>
<evidence type="ECO:0000256" key="6">
    <source>
        <dbReference type="ARBA" id="ARBA00023136"/>
    </source>
</evidence>
<protein>
    <submittedName>
        <fullName evidence="13">HlyC/CorC family transporter</fullName>
    </submittedName>
</protein>
<keyword evidence="14" id="KW-1185">Reference proteome</keyword>
<feature type="transmembrane region" description="Helical" evidence="10">
    <location>
        <begin position="6"/>
        <end position="27"/>
    </location>
</feature>
<feature type="region of interest" description="Disordered" evidence="9">
    <location>
        <begin position="355"/>
        <end position="375"/>
    </location>
</feature>
<reference evidence="13" key="1">
    <citation type="submission" date="2021-05" db="EMBL/GenBank/DDBJ databases">
        <title>Complete genome sequence of the cellulolytic planctomycete Telmatocola sphagniphila SP2T and characterization of the first cellulase from planctomycetes.</title>
        <authorList>
            <person name="Rakitin A.L."/>
            <person name="Beletsky A.V."/>
            <person name="Naumoff D.G."/>
            <person name="Kulichevskaya I.S."/>
            <person name="Mardanov A.V."/>
            <person name="Ravin N.V."/>
            <person name="Dedysh S.N."/>
        </authorList>
    </citation>
    <scope>NUCLEOTIDE SEQUENCE</scope>
    <source>
        <strain evidence="13">SP2T</strain>
    </source>
</reference>
<keyword evidence="7" id="KW-0129">CBS domain</keyword>
<evidence type="ECO:0000313" key="14">
    <source>
        <dbReference type="Proteomes" id="UP000676194"/>
    </source>
</evidence>
<feature type="transmembrane region" description="Helical" evidence="10">
    <location>
        <begin position="103"/>
        <end position="124"/>
    </location>
</feature>
<dbReference type="SUPFAM" id="SSF54631">
    <property type="entry name" value="CBS-domain pair"/>
    <property type="match status" value="1"/>
</dbReference>
<dbReference type="PANTHER" id="PTHR43099">
    <property type="entry name" value="UPF0053 PROTEIN YRKA"/>
    <property type="match status" value="1"/>
</dbReference>
<dbReference type="PROSITE" id="PS51846">
    <property type="entry name" value="CNNM"/>
    <property type="match status" value="1"/>
</dbReference>
<evidence type="ECO:0000313" key="13">
    <source>
        <dbReference type="EMBL" id="QVL32057.1"/>
    </source>
</evidence>
<dbReference type="Pfam" id="PF00571">
    <property type="entry name" value="CBS"/>
    <property type="match status" value="1"/>
</dbReference>
<dbReference type="InterPro" id="IPR046342">
    <property type="entry name" value="CBS_dom_sf"/>
</dbReference>
<dbReference type="EMBL" id="CP074694">
    <property type="protein sequence ID" value="QVL32057.1"/>
    <property type="molecule type" value="Genomic_DNA"/>
</dbReference>
<dbReference type="PANTHER" id="PTHR43099:SF2">
    <property type="entry name" value="UPF0053 PROTEIN YRKA"/>
    <property type="match status" value="1"/>
</dbReference>
<keyword evidence="5 8" id="KW-1133">Transmembrane helix</keyword>
<evidence type="ECO:0000256" key="2">
    <source>
        <dbReference type="ARBA" id="ARBA00022475"/>
    </source>
</evidence>
<evidence type="ECO:0000256" key="7">
    <source>
        <dbReference type="PROSITE-ProRule" id="PRU00703"/>
    </source>
</evidence>